<proteinExistence type="predicted"/>
<dbReference type="STRING" id="1400863.BN873_890150"/>
<dbReference type="InterPro" id="IPR036365">
    <property type="entry name" value="PGBD-like_sf"/>
</dbReference>
<reference evidence="1" key="1">
    <citation type="submission" date="2013-07" db="EMBL/GenBank/DDBJ databases">
        <authorList>
            <person name="McIlroy S."/>
        </authorList>
    </citation>
    <scope>NUCLEOTIDE SEQUENCE [LARGE SCALE GENOMIC DNA]</scope>
    <source>
        <strain evidence="1">Run_A_D11</strain>
    </source>
</reference>
<organism evidence="1 2">
    <name type="scientific">Candidatus Competibacter denitrificans Run_A_D11</name>
    <dbReference type="NCBI Taxonomy" id="1400863"/>
    <lineage>
        <taxon>Bacteria</taxon>
        <taxon>Pseudomonadati</taxon>
        <taxon>Pseudomonadota</taxon>
        <taxon>Gammaproteobacteria</taxon>
        <taxon>Candidatus Competibacteraceae</taxon>
        <taxon>Candidatus Competibacter</taxon>
    </lineage>
</organism>
<protein>
    <recommendedName>
        <fullName evidence="3">Peptidoglycan binding-like domain-containing protein</fullName>
    </recommendedName>
</protein>
<dbReference type="InterPro" id="IPR036366">
    <property type="entry name" value="PGBDSf"/>
</dbReference>
<dbReference type="SUPFAM" id="SSF47090">
    <property type="entry name" value="PGBD-like"/>
    <property type="match status" value="1"/>
</dbReference>
<evidence type="ECO:0000313" key="2">
    <source>
        <dbReference type="Proteomes" id="UP000035760"/>
    </source>
</evidence>
<evidence type="ECO:0008006" key="3">
    <source>
        <dbReference type="Google" id="ProtNLM"/>
    </source>
</evidence>
<dbReference type="EMBL" id="CBTJ020000101">
    <property type="protein sequence ID" value="CDI04244.1"/>
    <property type="molecule type" value="Genomic_DNA"/>
</dbReference>
<dbReference type="AlphaFoldDB" id="W6MBE0"/>
<gene>
    <name evidence="1" type="ORF">BN873_890150</name>
</gene>
<dbReference type="Gene3D" id="1.10.101.10">
    <property type="entry name" value="PGBD-like superfamily/PGBD"/>
    <property type="match status" value="1"/>
</dbReference>
<dbReference type="Proteomes" id="UP000035760">
    <property type="component" value="Unassembled WGS sequence"/>
</dbReference>
<keyword evidence="2" id="KW-1185">Reference proteome</keyword>
<sequence length="83" mass="9139">MLNKALPDWGGVSPKLTVDGICGPLTKAAIRRFQQIQLSTYFRPDGRLDPGQCTLRRLNHMLPPGSMIGWTRSGTSRCIGRNG</sequence>
<dbReference type="RefSeq" id="WP_374727169.1">
    <property type="nucleotide sequence ID" value="NZ_CBTJ020000101.1"/>
</dbReference>
<comment type="caution">
    <text evidence="1">The sequence shown here is derived from an EMBL/GenBank/DDBJ whole genome shotgun (WGS) entry which is preliminary data.</text>
</comment>
<name>W6MBE0_9GAMM</name>
<evidence type="ECO:0000313" key="1">
    <source>
        <dbReference type="EMBL" id="CDI04244.1"/>
    </source>
</evidence>
<accession>W6MBE0</accession>
<reference evidence="1" key="2">
    <citation type="submission" date="2014-03" db="EMBL/GenBank/DDBJ databases">
        <title>Candidatus Competibacter-lineage genomes retrieved from metagenomes reveal functional metabolic diversity.</title>
        <authorList>
            <person name="McIlroy S.J."/>
            <person name="Albertsen M."/>
            <person name="Andresen E.K."/>
            <person name="Saunders A.M."/>
            <person name="Kristiansen R."/>
            <person name="Stokholm-Bjerregaard M."/>
            <person name="Nielsen K.L."/>
            <person name="Nielsen P.H."/>
        </authorList>
    </citation>
    <scope>NUCLEOTIDE SEQUENCE</scope>
    <source>
        <strain evidence="1">Run_A_D11</strain>
    </source>
</reference>